<proteinExistence type="predicted"/>
<dbReference type="Proteomes" id="UP001524569">
    <property type="component" value="Unassembled WGS sequence"/>
</dbReference>
<feature type="region of interest" description="Disordered" evidence="1">
    <location>
        <begin position="70"/>
        <end position="95"/>
    </location>
</feature>
<keyword evidence="3" id="KW-1185">Reference proteome</keyword>
<gene>
    <name evidence="2" type="ORF">NP603_14235</name>
</gene>
<evidence type="ECO:0000256" key="1">
    <source>
        <dbReference type="SAM" id="MobiDB-lite"/>
    </source>
</evidence>
<comment type="caution">
    <text evidence="2">The sequence shown here is derived from an EMBL/GenBank/DDBJ whole genome shotgun (WGS) entry which is preliminary data.</text>
</comment>
<evidence type="ECO:0000313" key="2">
    <source>
        <dbReference type="EMBL" id="MCQ8182277.1"/>
    </source>
</evidence>
<dbReference type="RefSeq" id="WP_256611568.1">
    <property type="nucleotide sequence ID" value="NZ_JANIBM010000020.1"/>
</dbReference>
<feature type="compositionally biased region" description="Basic and acidic residues" evidence="1">
    <location>
        <begin position="75"/>
        <end position="88"/>
    </location>
</feature>
<organism evidence="2 3">
    <name type="scientific">Methylomonas aurea</name>
    <dbReference type="NCBI Taxonomy" id="2952224"/>
    <lineage>
        <taxon>Bacteria</taxon>
        <taxon>Pseudomonadati</taxon>
        <taxon>Pseudomonadota</taxon>
        <taxon>Gammaproteobacteria</taxon>
        <taxon>Methylococcales</taxon>
        <taxon>Methylococcaceae</taxon>
        <taxon>Methylomonas</taxon>
    </lineage>
</organism>
<sequence length="312" mass="33059">MLSINSISASLSISRTTISISNASGEDKSDALTSQPSAETERFRGHRQRAGGFFMRSVERAFEGLGLQFPQNISHRRDEEHASERTEEGANPQPADLGRLVATFLRDLEHVLARIGTAQAAEASGSSIGVNVDSVVESVQTPVKVDTANSIATSGFASANVAQEAPAVTSNSPSPVFADRSASQAVVANFGEALHGFLHELRRALRQISDGANDESGYKDRGDWSRAAGFQGYLHFSAKLDNLIADLTSADQADSDKYKSFTEAFDRLVDVVGGSNTGGKPSLSDFLNKLKDEVANQHPGTVSSGSIVSASV</sequence>
<dbReference type="EMBL" id="JANIBM010000020">
    <property type="protein sequence ID" value="MCQ8182277.1"/>
    <property type="molecule type" value="Genomic_DNA"/>
</dbReference>
<reference evidence="2 3" key="1">
    <citation type="submission" date="2022-07" db="EMBL/GenBank/DDBJ databases">
        <title>Methylomonas rivi sp. nov., Methylomonas rosea sp. nov., Methylomonas aureus sp. nov. and Methylomonas subterranea sp. nov., four novel methanotrophs isolated from a freshwater creek and the deep terrestrial subsurface.</title>
        <authorList>
            <person name="Abin C."/>
            <person name="Sankaranarayanan K."/>
            <person name="Garner C."/>
            <person name="Sindelar R."/>
            <person name="Kotary K."/>
            <person name="Garner R."/>
            <person name="Barclay S."/>
            <person name="Lawson P."/>
            <person name="Krumholz L."/>
        </authorList>
    </citation>
    <scope>NUCLEOTIDE SEQUENCE [LARGE SCALE GENOMIC DNA]</scope>
    <source>
        <strain evidence="2 3">SURF-1</strain>
    </source>
</reference>
<protein>
    <recommendedName>
        <fullName evidence="4">DUF5610 domain-containing protein</fullName>
    </recommendedName>
</protein>
<evidence type="ECO:0008006" key="4">
    <source>
        <dbReference type="Google" id="ProtNLM"/>
    </source>
</evidence>
<evidence type="ECO:0000313" key="3">
    <source>
        <dbReference type="Proteomes" id="UP001524569"/>
    </source>
</evidence>
<accession>A0ABT1UJH5</accession>
<feature type="region of interest" description="Disordered" evidence="1">
    <location>
        <begin position="23"/>
        <end position="46"/>
    </location>
</feature>
<name>A0ABT1UJH5_9GAMM</name>